<evidence type="ECO:0000256" key="1">
    <source>
        <dbReference type="ARBA" id="ARBA00007409"/>
    </source>
</evidence>
<dbReference type="GO" id="GO:0005737">
    <property type="term" value="C:cytoplasm"/>
    <property type="evidence" value="ECO:0007669"/>
    <property type="project" value="UniProtKB-ARBA"/>
</dbReference>
<protein>
    <recommendedName>
        <fullName evidence="2">glutathione transferase</fullName>
        <ecNumber evidence="2">2.5.1.18</ecNumber>
    </recommendedName>
</protein>
<dbReference type="Pfam" id="PF13409">
    <property type="entry name" value="GST_N_2"/>
    <property type="match status" value="1"/>
</dbReference>
<dbReference type="InterPro" id="IPR036249">
    <property type="entry name" value="Thioredoxin-like_sf"/>
</dbReference>
<dbReference type="Gene3D" id="1.20.1050.10">
    <property type="match status" value="1"/>
</dbReference>
<dbReference type="InterPro" id="IPR004046">
    <property type="entry name" value="GST_C"/>
</dbReference>
<dbReference type="PANTHER" id="PTHR44051">
    <property type="entry name" value="GLUTATHIONE S-TRANSFERASE-RELATED"/>
    <property type="match status" value="1"/>
</dbReference>
<dbReference type="SFLD" id="SFLDS00019">
    <property type="entry name" value="Glutathione_Transferase_(cytos"/>
    <property type="match status" value="1"/>
</dbReference>
<sequence>MVLTVHHLQRSQSERIVWLCEELGIDYELKIYQRERASLGAPSDLKAIHPTGTAPVIQDGDVTISESGAIMDYLMGQYGNGALSASSNVPNFSDYAFWYHWGIGTFQSTTMTLIYVIKAGVEETHPVLQVLKQKITNSLEMMDQRLMQYKWLAGEEFTAADVYAVFIVTTMRLFTPFPLLGYSGIKRWLENVSHRPAYRRMTEKAEQSESRGEVPVLCDEAPRPMASY</sequence>
<dbReference type="EC" id="2.5.1.18" evidence="2"/>
<keyword evidence="3" id="KW-0808">Transferase</keyword>
<dbReference type="AlphaFoldDB" id="A0A4Q4NLQ3"/>
<comment type="caution">
    <text evidence="7">The sequence shown here is derived from an EMBL/GenBank/DDBJ whole genome shotgun (WGS) entry which is preliminary data.</text>
</comment>
<comment type="catalytic activity">
    <reaction evidence="4">
        <text>RX + glutathione = an S-substituted glutathione + a halide anion + H(+)</text>
        <dbReference type="Rhea" id="RHEA:16437"/>
        <dbReference type="ChEBI" id="CHEBI:15378"/>
        <dbReference type="ChEBI" id="CHEBI:16042"/>
        <dbReference type="ChEBI" id="CHEBI:17792"/>
        <dbReference type="ChEBI" id="CHEBI:57925"/>
        <dbReference type="ChEBI" id="CHEBI:90779"/>
        <dbReference type="EC" id="2.5.1.18"/>
    </reaction>
</comment>
<name>A0A4Q4NLQ3_ALTAL</name>
<dbReference type="CDD" id="cd03046">
    <property type="entry name" value="GST_N_GTT1_like"/>
    <property type="match status" value="1"/>
</dbReference>
<evidence type="ECO:0000313" key="8">
    <source>
        <dbReference type="Proteomes" id="UP000291422"/>
    </source>
</evidence>
<dbReference type="SUPFAM" id="SSF52833">
    <property type="entry name" value="Thioredoxin-like"/>
    <property type="match status" value="1"/>
</dbReference>
<evidence type="ECO:0000259" key="6">
    <source>
        <dbReference type="PROSITE" id="PS50405"/>
    </source>
</evidence>
<dbReference type="Pfam" id="PF00043">
    <property type="entry name" value="GST_C"/>
    <property type="match status" value="1"/>
</dbReference>
<dbReference type="GO" id="GO:0004602">
    <property type="term" value="F:glutathione peroxidase activity"/>
    <property type="evidence" value="ECO:0007669"/>
    <property type="project" value="UniProtKB-ARBA"/>
</dbReference>
<dbReference type="VEuPathDB" id="FungiDB:CC77DRAFT_939876"/>
<organism evidence="7 8">
    <name type="scientific">Alternaria alternata</name>
    <name type="common">Alternaria rot fungus</name>
    <name type="synonym">Torula alternata</name>
    <dbReference type="NCBI Taxonomy" id="5599"/>
    <lineage>
        <taxon>Eukaryota</taxon>
        <taxon>Fungi</taxon>
        <taxon>Dikarya</taxon>
        <taxon>Ascomycota</taxon>
        <taxon>Pezizomycotina</taxon>
        <taxon>Dothideomycetes</taxon>
        <taxon>Pleosporomycetidae</taxon>
        <taxon>Pleosporales</taxon>
        <taxon>Pleosporineae</taxon>
        <taxon>Pleosporaceae</taxon>
        <taxon>Alternaria</taxon>
        <taxon>Alternaria sect. Alternaria</taxon>
        <taxon>Alternaria alternata complex</taxon>
    </lineage>
</organism>
<evidence type="ECO:0000256" key="4">
    <source>
        <dbReference type="ARBA" id="ARBA00047960"/>
    </source>
</evidence>
<dbReference type="GO" id="GO:0004364">
    <property type="term" value="F:glutathione transferase activity"/>
    <property type="evidence" value="ECO:0007669"/>
    <property type="project" value="UniProtKB-EC"/>
</dbReference>
<dbReference type="InterPro" id="IPR004045">
    <property type="entry name" value="Glutathione_S-Trfase_N"/>
</dbReference>
<dbReference type="PANTHER" id="PTHR44051:SF9">
    <property type="entry name" value="GLUTATHIONE S-TRANSFERASE 1"/>
    <property type="match status" value="1"/>
</dbReference>
<gene>
    <name evidence="7" type="ORF">AA0117_g4285</name>
</gene>
<dbReference type="Proteomes" id="UP000291422">
    <property type="component" value="Unassembled WGS sequence"/>
</dbReference>
<dbReference type="EMBL" id="PDXD01000007">
    <property type="protein sequence ID" value="RYN78528.1"/>
    <property type="molecule type" value="Genomic_DNA"/>
</dbReference>
<evidence type="ECO:0000259" key="5">
    <source>
        <dbReference type="PROSITE" id="PS50404"/>
    </source>
</evidence>
<dbReference type="SFLD" id="SFLDG01150">
    <property type="entry name" value="Main.1:_Beta-like"/>
    <property type="match status" value="1"/>
</dbReference>
<dbReference type="FunFam" id="3.40.30.10:FF:000156">
    <property type="entry name" value="Glutathione S-transferase 1"/>
    <property type="match status" value="1"/>
</dbReference>
<reference evidence="8" key="1">
    <citation type="journal article" date="2019" name="bioRxiv">
        <title>Genomics, evolutionary history and diagnostics of the Alternaria alternata species group including apple and Asian pear pathotypes.</title>
        <authorList>
            <person name="Armitage A.D."/>
            <person name="Cockerton H.M."/>
            <person name="Sreenivasaprasad S."/>
            <person name="Woodhall J.W."/>
            <person name="Lane C.R."/>
            <person name="Harrison R.J."/>
            <person name="Clarkson J.P."/>
        </authorList>
    </citation>
    <scope>NUCLEOTIDE SEQUENCE [LARGE SCALE GENOMIC DNA]</scope>
    <source>
        <strain evidence="8">FERA 1177</strain>
    </source>
</reference>
<proteinExistence type="inferred from homology"/>
<dbReference type="InterPro" id="IPR040079">
    <property type="entry name" value="Glutathione_S-Trfase"/>
</dbReference>
<evidence type="ECO:0000256" key="2">
    <source>
        <dbReference type="ARBA" id="ARBA00012452"/>
    </source>
</evidence>
<dbReference type="PROSITE" id="PS50405">
    <property type="entry name" value="GST_CTER"/>
    <property type="match status" value="1"/>
</dbReference>
<feature type="domain" description="GST N-terminal" evidence="5">
    <location>
        <begin position="1"/>
        <end position="82"/>
    </location>
</feature>
<dbReference type="Gene3D" id="3.40.30.10">
    <property type="entry name" value="Glutaredoxin"/>
    <property type="match status" value="1"/>
</dbReference>
<dbReference type="InterPro" id="IPR036282">
    <property type="entry name" value="Glutathione-S-Trfase_C_sf"/>
</dbReference>
<feature type="domain" description="GST C-terminal" evidence="6">
    <location>
        <begin position="64"/>
        <end position="216"/>
    </location>
</feature>
<evidence type="ECO:0000313" key="7">
    <source>
        <dbReference type="EMBL" id="RYN78528.1"/>
    </source>
</evidence>
<evidence type="ECO:0000256" key="3">
    <source>
        <dbReference type="ARBA" id="ARBA00022679"/>
    </source>
</evidence>
<comment type="similarity">
    <text evidence="1">Belongs to the GST superfamily.</text>
</comment>
<dbReference type="PROSITE" id="PS50404">
    <property type="entry name" value="GST_NTER"/>
    <property type="match status" value="1"/>
</dbReference>
<accession>A0A4Q4NLQ3</accession>
<dbReference type="SUPFAM" id="SSF47616">
    <property type="entry name" value="GST C-terminal domain-like"/>
    <property type="match status" value="1"/>
</dbReference>
<dbReference type="InterPro" id="IPR010987">
    <property type="entry name" value="Glutathione-S-Trfase_C-like"/>
</dbReference>
<dbReference type="SFLD" id="SFLDG00358">
    <property type="entry name" value="Main_(cytGST)"/>
    <property type="match status" value="1"/>
</dbReference>